<proteinExistence type="predicted"/>
<dbReference type="Proteomes" id="UP000198397">
    <property type="component" value="Unassembled WGS sequence"/>
</dbReference>
<sequence>MSGNYSQERYLAAKRTVDDRALNRNVLDAFETEIREATTIVEVGAGIGTMLQRLIEWDRLPAVEELTYTLVDVDGSSLTAAIRRLPEWADDRDEVVAVDTGVDRGAGGNQVTEGDRTADDDRRSDRNRVAGETGHGACGDRAHTETVRLETDSGVVTVRAISADAMAFLADADPDAVIGCAFLDLLREPAVDELFARLPAGCLCYFPITFDGVTLFEPPTRPDLDDRITERYHADMRRRANPGDPHAGRRLVTRATRDHDLLAAGSADWVVAPGLEDAPPDGYPADEAYFLGHIVETVRGALADDPAMDDDALAEWVADRHADIDAGRLIYLAHQLDVLLRVGGD</sequence>
<dbReference type="Gene3D" id="3.40.50.150">
    <property type="entry name" value="Vaccinia Virus protein VP39"/>
    <property type="match status" value="1"/>
</dbReference>
<keyword evidence="3" id="KW-1185">Reference proteome</keyword>
<reference evidence="2 3" key="1">
    <citation type="submission" date="2017-06" db="EMBL/GenBank/DDBJ databases">
        <authorList>
            <person name="Kim H.J."/>
            <person name="Triplett B.A."/>
        </authorList>
    </citation>
    <scope>NUCLEOTIDE SEQUENCE [LARGE SCALE GENOMIC DNA]</scope>
    <source>
        <strain evidence="2 3">DSM 8800</strain>
    </source>
</reference>
<dbReference type="OrthoDB" id="338984at2157"/>
<dbReference type="SUPFAM" id="SSF53335">
    <property type="entry name" value="S-adenosyl-L-methionine-dependent methyltransferases"/>
    <property type="match status" value="1"/>
</dbReference>
<protein>
    <recommendedName>
        <fullName evidence="4">Methyltransferase domain-containing protein</fullName>
    </recommendedName>
</protein>
<organism evidence="2 3">
    <name type="scientific">Halorubrum vacuolatum</name>
    <name type="common">Natronobacterium vacuolatum</name>
    <dbReference type="NCBI Taxonomy" id="63740"/>
    <lineage>
        <taxon>Archaea</taxon>
        <taxon>Methanobacteriati</taxon>
        <taxon>Methanobacteriota</taxon>
        <taxon>Stenosarchaea group</taxon>
        <taxon>Halobacteria</taxon>
        <taxon>Halobacteriales</taxon>
        <taxon>Haloferacaceae</taxon>
        <taxon>Halorubrum</taxon>
    </lineage>
</organism>
<feature type="compositionally biased region" description="Basic and acidic residues" evidence="1">
    <location>
        <begin position="113"/>
        <end position="129"/>
    </location>
</feature>
<evidence type="ECO:0008006" key="4">
    <source>
        <dbReference type="Google" id="ProtNLM"/>
    </source>
</evidence>
<gene>
    <name evidence="2" type="ORF">SAMN06264855_11560</name>
</gene>
<feature type="region of interest" description="Disordered" evidence="1">
    <location>
        <begin position="102"/>
        <end position="139"/>
    </location>
</feature>
<dbReference type="InterPro" id="IPR029063">
    <property type="entry name" value="SAM-dependent_MTases_sf"/>
</dbReference>
<dbReference type="RefSeq" id="WP_089385460.1">
    <property type="nucleotide sequence ID" value="NZ_FZNQ01000015.1"/>
</dbReference>
<evidence type="ECO:0000313" key="2">
    <source>
        <dbReference type="EMBL" id="SNR56073.1"/>
    </source>
</evidence>
<dbReference type="AlphaFoldDB" id="A0A238XC14"/>
<dbReference type="EMBL" id="FZNQ01000015">
    <property type="protein sequence ID" value="SNR56073.1"/>
    <property type="molecule type" value="Genomic_DNA"/>
</dbReference>
<accession>A0A238XC14</accession>
<name>A0A238XC14_HALVU</name>
<evidence type="ECO:0000313" key="3">
    <source>
        <dbReference type="Proteomes" id="UP000198397"/>
    </source>
</evidence>
<evidence type="ECO:0000256" key="1">
    <source>
        <dbReference type="SAM" id="MobiDB-lite"/>
    </source>
</evidence>